<reference evidence="1 2" key="1">
    <citation type="journal article" date="2016" name="Int. J. Mol. Sci.">
        <title>Comparative genomics of the extreme acidophile Acidithiobacillus thiooxidans reveals intraspecific divergence and niche adaptation.</title>
        <authorList>
            <person name="Zhang X."/>
            <person name="Feng X."/>
            <person name="Tao J."/>
            <person name="Ma L."/>
            <person name="Xiao Y."/>
            <person name="Liang Y."/>
            <person name="Liu X."/>
            <person name="Yin H."/>
        </authorList>
    </citation>
    <scope>NUCLEOTIDE SEQUENCE [LARGE SCALE GENOMIC DNA]</scope>
    <source>
        <strain evidence="1 2">A02</strain>
    </source>
</reference>
<protein>
    <submittedName>
        <fullName evidence="1">Uncharacterized protein</fullName>
    </submittedName>
</protein>
<evidence type="ECO:0000313" key="1">
    <source>
        <dbReference type="EMBL" id="OCX70755.1"/>
    </source>
</evidence>
<proteinExistence type="predicted"/>
<comment type="caution">
    <text evidence="1">The sequence shown here is derived from an EMBL/GenBank/DDBJ whole genome shotgun (WGS) entry which is preliminary data.</text>
</comment>
<gene>
    <name evidence="1" type="ORF">A6P07_13565</name>
</gene>
<organism evidence="1 2">
    <name type="scientific">Acidithiobacillus thiooxidans</name>
    <name type="common">Thiobacillus thiooxidans</name>
    <dbReference type="NCBI Taxonomy" id="930"/>
    <lineage>
        <taxon>Bacteria</taxon>
        <taxon>Pseudomonadati</taxon>
        <taxon>Pseudomonadota</taxon>
        <taxon>Acidithiobacillia</taxon>
        <taxon>Acidithiobacillales</taxon>
        <taxon>Acidithiobacillaceae</taxon>
        <taxon>Acidithiobacillus</taxon>
    </lineage>
</organism>
<sequence length="220" mass="25055">METVAGHTIRNKRNLGHWDALIEEWNLSIERFSRITDGEDVPYWYNERTNIGVLAAAAWRCGRIALEEFQYEKIDVSSSGETAETDQKKWIGRCDLWISNDRVEEIVEAKFKWLNMCSKQIAELAIPCLDEAVSDAVKTKGYDEIKALGVAFLPVYAKSDKVGNHDALEKLISETITIISARKFPADLIAWNFPKRLRKHIGEKYNNYLPGIILLAKAVP</sequence>
<dbReference type="RefSeq" id="WP_024892406.1">
    <property type="nucleotide sequence ID" value="NZ_JAAVXF010000087.1"/>
</dbReference>
<accession>A0A1C2I586</accession>
<dbReference type="AlphaFoldDB" id="A0A1C2I586"/>
<dbReference type="Proteomes" id="UP000094893">
    <property type="component" value="Unassembled WGS sequence"/>
</dbReference>
<name>A0A1C2I586_ACITH</name>
<dbReference type="EMBL" id="LWSA01000188">
    <property type="protein sequence ID" value="OCX70755.1"/>
    <property type="molecule type" value="Genomic_DNA"/>
</dbReference>
<evidence type="ECO:0000313" key="2">
    <source>
        <dbReference type="Proteomes" id="UP000094893"/>
    </source>
</evidence>